<accession>A0AA35QCM4</accession>
<proteinExistence type="inferred from homology"/>
<dbReference type="GO" id="GO:0003910">
    <property type="term" value="F:DNA ligase (ATP) activity"/>
    <property type="evidence" value="ECO:0007669"/>
    <property type="project" value="InterPro"/>
</dbReference>
<dbReference type="GO" id="GO:0006297">
    <property type="term" value="P:nucleotide-excision repair, DNA gap filling"/>
    <property type="evidence" value="ECO:0007669"/>
    <property type="project" value="TreeGrafter"/>
</dbReference>
<sequence length="895" mass="102658">MPFPFTLLCDLLNRLERNHKLSSVDRTQEIHARTVVSWFNKHNEVIPRRGSGAIAFLSCLFPERRPDRVFSLPTKQLEKMIERAQCLGSSRMSDLQRWKANDGPDFASCVERVMIITDCEPRLGPNVTLDEIDEILDQIAASSPFSSVALKERVKQKYGQSIRRDNLLLRLFWRLRSSEAKWMIRMLSKNYSPAQVPETLAMREFHFLLPDLLRFQSTIHAAVDLLDASTIRRMPVQPAADIRDGLREAARWELKPQIGTMAARPIYDKARSIRHCCQLASTRRMSVERKYDGEYCQIHIALNESGTCIKIFSKSGRDSTIDRIGIHRPLRDSLGLNTIECKIRKQCILEGELLVWNDDYGRIEPFHKIRKYVKRSGRRLGVARDSPVDLSEHLMIMFYDILLLDDTLCARDSHETRRQLLQSLVRRIPGRADVGSREIVEFSSEAARWELKPQIGTMAARPIYDKARSIRHCCQLASTRRMSVERKYDGEYCQIHIALNESGTCIKIFSKSGRDSTIDRIGIHRPLRDSLGLNTIECKIRKQCILEGELLVWNDVYGRIEPFHKIRKYVKRSGRLLGAGRDSPVDLSEHLMIMFYDILLLDDTLCARNSHETRRQLLQSLVRRIPGRADVGSREIVEFSSFTAAERLSETFARAIAQRWEGLVLKGCDDPYFSFDTSKSFIKLKKDYIPGLGDTVDFVIIGGSRNANDEQELGVGKLWWTAFYIACVENKNELGCSNSKPRFRIVDVVNRHSISKDDIIYLNRHGYFGRARFVTSMPEFDTVFEPGRKLQPAELFKHPFTVEVVGAGFDKPANAGYFTLRFPRVLKVHEDRSFKDVISFAELQEIATKCQGKPDDLQKEEESWLRRLRTSGHLGGRSKKSRSGGLFSPGSGYVD</sequence>
<dbReference type="GO" id="GO:0032807">
    <property type="term" value="C:DNA ligase IV complex"/>
    <property type="evidence" value="ECO:0007669"/>
    <property type="project" value="TreeGrafter"/>
</dbReference>
<dbReference type="InterPro" id="IPR036599">
    <property type="entry name" value="DNA_ligase_N_sf"/>
</dbReference>
<evidence type="ECO:0000256" key="6">
    <source>
        <dbReference type="SAM" id="MobiDB-lite"/>
    </source>
</evidence>
<evidence type="ECO:0000256" key="3">
    <source>
        <dbReference type="ARBA" id="ARBA00022741"/>
    </source>
</evidence>
<dbReference type="SUPFAM" id="SSF56091">
    <property type="entry name" value="DNA ligase/mRNA capping enzyme, catalytic domain"/>
    <property type="match status" value="2"/>
</dbReference>
<keyword evidence="5" id="KW-0539">Nucleus</keyword>
<evidence type="ECO:0000256" key="2">
    <source>
        <dbReference type="ARBA" id="ARBA00022598"/>
    </source>
</evidence>
<dbReference type="Gene3D" id="1.10.3260.10">
    <property type="entry name" value="DNA ligase, ATP-dependent, N-terminal domain"/>
    <property type="match status" value="1"/>
</dbReference>
<comment type="caution">
    <text evidence="8">The sequence shown here is derived from an EMBL/GenBank/DDBJ whole genome shotgun (WGS) entry which is preliminary data.</text>
</comment>
<dbReference type="Gene3D" id="2.40.50.140">
    <property type="entry name" value="Nucleic acid-binding proteins"/>
    <property type="match status" value="1"/>
</dbReference>
<name>A0AA35QCM4_9HYPO</name>
<dbReference type="PANTHER" id="PTHR45997:SF2">
    <property type="entry name" value="ATP DEPENDENT DNA LIGASE DOMAIN PROTEIN (AFU_ORTHOLOGUE AFUA_5G02430)"/>
    <property type="match status" value="1"/>
</dbReference>
<evidence type="ECO:0000313" key="8">
    <source>
        <dbReference type="EMBL" id="CAI6099532.1"/>
    </source>
</evidence>
<dbReference type="InterPro" id="IPR012340">
    <property type="entry name" value="NA-bd_OB-fold"/>
</dbReference>
<dbReference type="Pfam" id="PF01068">
    <property type="entry name" value="DNA_ligase_A_M"/>
    <property type="match status" value="2"/>
</dbReference>
<evidence type="ECO:0000256" key="4">
    <source>
        <dbReference type="ARBA" id="ARBA00022840"/>
    </source>
</evidence>
<evidence type="ECO:0000259" key="7">
    <source>
        <dbReference type="PROSITE" id="PS50160"/>
    </source>
</evidence>
<dbReference type="Proteomes" id="UP001160390">
    <property type="component" value="Unassembled WGS sequence"/>
</dbReference>
<evidence type="ECO:0000256" key="1">
    <source>
        <dbReference type="ARBA" id="ARBA00007572"/>
    </source>
</evidence>
<feature type="domain" description="ATP-dependent DNA ligase family profile" evidence="7">
    <location>
        <begin position="593"/>
        <end position="729"/>
    </location>
</feature>
<dbReference type="AlphaFoldDB" id="A0AA35QCM4"/>
<dbReference type="PANTHER" id="PTHR45997">
    <property type="entry name" value="DNA LIGASE 4"/>
    <property type="match status" value="1"/>
</dbReference>
<dbReference type="Pfam" id="PF04675">
    <property type="entry name" value="DNA_ligase_A_N"/>
    <property type="match status" value="1"/>
</dbReference>
<feature type="region of interest" description="Disordered" evidence="6">
    <location>
        <begin position="868"/>
        <end position="895"/>
    </location>
</feature>
<dbReference type="GO" id="GO:0005524">
    <property type="term" value="F:ATP binding"/>
    <property type="evidence" value="ECO:0007669"/>
    <property type="project" value="UniProtKB-KW"/>
</dbReference>
<feature type="compositionally biased region" description="Basic residues" evidence="6">
    <location>
        <begin position="868"/>
        <end position="882"/>
    </location>
</feature>
<keyword evidence="9" id="KW-1185">Reference proteome</keyword>
<reference evidence="8" key="1">
    <citation type="submission" date="2023-01" db="EMBL/GenBank/DDBJ databases">
        <authorList>
            <person name="Piombo E."/>
        </authorList>
    </citation>
    <scope>NUCLEOTIDE SEQUENCE</scope>
</reference>
<dbReference type="EMBL" id="CABFNP030001322">
    <property type="protein sequence ID" value="CAI6099532.1"/>
    <property type="molecule type" value="Genomic_DNA"/>
</dbReference>
<keyword evidence="4" id="KW-0067">ATP-binding</keyword>
<protein>
    <recommendedName>
        <fullName evidence="7">ATP-dependent DNA ligase family profile domain-containing protein</fullName>
    </recommendedName>
</protein>
<comment type="similarity">
    <text evidence="1">Belongs to the ATP-dependent DNA ligase family.</text>
</comment>
<evidence type="ECO:0000313" key="9">
    <source>
        <dbReference type="Proteomes" id="UP001160390"/>
    </source>
</evidence>
<dbReference type="GO" id="GO:0003677">
    <property type="term" value="F:DNA binding"/>
    <property type="evidence" value="ECO:0007669"/>
    <property type="project" value="InterPro"/>
</dbReference>
<dbReference type="GO" id="GO:0006303">
    <property type="term" value="P:double-strand break repair via nonhomologous end joining"/>
    <property type="evidence" value="ECO:0007669"/>
    <property type="project" value="TreeGrafter"/>
</dbReference>
<dbReference type="GO" id="GO:0006310">
    <property type="term" value="P:DNA recombination"/>
    <property type="evidence" value="ECO:0007669"/>
    <property type="project" value="InterPro"/>
</dbReference>
<dbReference type="InterPro" id="IPR029710">
    <property type="entry name" value="LIG4"/>
</dbReference>
<keyword evidence="3" id="KW-0547">Nucleotide-binding</keyword>
<evidence type="ECO:0000256" key="5">
    <source>
        <dbReference type="ARBA" id="ARBA00023242"/>
    </source>
</evidence>
<dbReference type="InterPro" id="IPR012308">
    <property type="entry name" value="DNA_ligase_ATP-dep_N"/>
</dbReference>
<dbReference type="PROSITE" id="PS50160">
    <property type="entry name" value="DNA_LIGASE_A3"/>
    <property type="match status" value="1"/>
</dbReference>
<dbReference type="Gene3D" id="3.30.470.30">
    <property type="entry name" value="DNA ligase/mRNA capping enzyme"/>
    <property type="match status" value="2"/>
</dbReference>
<dbReference type="InterPro" id="IPR012310">
    <property type="entry name" value="DNA_ligase_ATP-dep_cent"/>
</dbReference>
<keyword evidence="2" id="KW-0436">Ligase</keyword>
<organism evidence="8 9">
    <name type="scientific">Clonostachys chloroleuca</name>
    <dbReference type="NCBI Taxonomy" id="1926264"/>
    <lineage>
        <taxon>Eukaryota</taxon>
        <taxon>Fungi</taxon>
        <taxon>Dikarya</taxon>
        <taxon>Ascomycota</taxon>
        <taxon>Pezizomycotina</taxon>
        <taxon>Sordariomycetes</taxon>
        <taxon>Hypocreomycetidae</taxon>
        <taxon>Hypocreales</taxon>
        <taxon>Bionectriaceae</taxon>
        <taxon>Clonostachys</taxon>
    </lineage>
</organism>
<gene>
    <name evidence="8" type="ORF">CCHLO57077_00019336</name>
</gene>